<evidence type="ECO:0000256" key="1">
    <source>
        <dbReference type="SAM" id="Phobius"/>
    </source>
</evidence>
<dbReference type="Proteomes" id="UP000005270">
    <property type="component" value="Chromosome"/>
</dbReference>
<keyword evidence="1" id="KW-0472">Membrane</keyword>
<evidence type="ECO:0000313" key="2">
    <source>
        <dbReference type="EMBL" id="AFK50793.1"/>
    </source>
</evidence>
<keyword evidence="1" id="KW-1133">Transmembrane helix</keyword>
<evidence type="ECO:0000313" key="3">
    <source>
        <dbReference type="Proteomes" id="UP000005270"/>
    </source>
</evidence>
<gene>
    <name evidence="2" type="ordered locus">TCELL_0368</name>
</gene>
<dbReference type="AlphaFoldDB" id="I3TDF5"/>
<keyword evidence="1" id="KW-0812">Transmembrane</keyword>
<keyword evidence="3" id="KW-1185">Reference proteome</keyword>
<dbReference type="KEGG" id="thg:TCELL_0368"/>
<dbReference type="EMBL" id="CP003531">
    <property type="protein sequence ID" value="AFK50793.1"/>
    <property type="molecule type" value="Genomic_DNA"/>
</dbReference>
<feature type="transmembrane region" description="Helical" evidence="1">
    <location>
        <begin position="82"/>
        <end position="100"/>
    </location>
</feature>
<dbReference type="InParanoid" id="I3TDF5"/>
<dbReference type="eggNOG" id="arCOG10280">
    <property type="taxonomic scope" value="Archaea"/>
</dbReference>
<reference evidence="2 3" key="1">
    <citation type="journal article" date="2012" name="J. Bacteriol.">
        <title>Complete genome sequence of the hyperthermophilic cellulolytic Crenarchaeon 'Thermogladius cellulolyticus' 1633.</title>
        <authorList>
            <person name="Mardanov A.V."/>
            <person name="Kochetkova T.V."/>
            <person name="Beletsky A.V."/>
            <person name="Bonch-Osmolovskaya E.A."/>
            <person name="Ravin N.V."/>
            <person name="Skryabin K.G."/>
        </authorList>
    </citation>
    <scope>NUCLEOTIDE SEQUENCE [LARGE SCALE GENOMIC DNA]</scope>
    <source>
        <strain evidence="3">DSM 22663 / VKM B-2946 / 1633</strain>
    </source>
</reference>
<feature type="transmembrane region" description="Helical" evidence="1">
    <location>
        <begin position="38"/>
        <end position="62"/>
    </location>
</feature>
<protein>
    <submittedName>
        <fullName evidence="2">Uncharacterized protein</fullName>
    </submittedName>
</protein>
<dbReference type="HOGENOM" id="CLU_2056170_0_0_2"/>
<feature type="transmembrane region" description="Helical" evidence="1">
    <location>
        <begin position="13"/>
        <end position="31"/>
    </location>
</feature>
<name>I3TDF5_THEC1</name>
<organism evidence="2 3">
    <name type="scientific">Thermogladius calderae (strain DSM 22663 / VKM B-2946 / 1633)</name>
    <dbReference type="NCBI Taxonomy" id="1184251"/>
    <lineage>
        <taxon>Archaea</taxon>
        <taxon>Thermoproteota</taxon>
        <taxon>Thermoprotei</taxon>
        <taxon>Desulfurococcales</taxon>
        <taxon>Desulfurococcaceae</taxon>
        <taxon>Thermogladius</taxon>
    </lineage>
</organism>
<accession>I3TDF5</accession>
<proteinExistence type="predicted"/>
<sequence length="119" mass="12737">MLSVFSPGPVYELSSIVGALVVVLIILSSLLRGPLLRVVVTILGLVVVILHYTVIYLVVTSTGVQLTVLPLLITESTSKGSTLYPDIGQIIVLGILFIWWDEIAGAFKKHEQHSNGGGV</sequence>